<dbReference type="InterPro" id="IPR043604">
    <property type="entry name" value="DUF883_N"/>
</dbReference>
<evidence type="ECO:0000256" key="7">
    <source>
        <dbReference type="ARBA" id="ARBA00023136"/>
    </source>
</evidence>
<dbReference type="InterPro" id="IPR043605">
    <property type="entry name" value="DUF883_C"/>
</dbReference>
<dbReference type="InterPro" id="IPR010279">
    <property type="entry name" value="YqjD/ElaB"/>
</dbReference>
<dbReference type="Pfam" id="PF05957">
    <property type="entry name" value="DUF883"/>
    <property type="match status" value="1"/>
</dbReference>
<evidence type="ECO:0000256" key="2">
    <source>
        <dbReference type="ARBA" id="ARBA00010423"/>
    </source>
</evidence>
<evidence type="ECO:0000256" key="8">
    <source>
        <dbReference type="SAM" id="Phobius"/>
    </source>
</evidence>
<evidence type="ECO:0000259" key="9">
    <source>
        <dbReference type="Pfam" id="PF05957"/>
    </source>
</evidence>
<protein>
    <submittedName>
        <fullName evidence="11">DUF883 domain-containing protein</fullName>
    </submittedName>
</protein>
<evidence type="ECO:0000256" key="1">
    <source>
        <dbReference type="ARBA" id="ARBA00004377"/>
    </source>
</evidence>
<dbReference type="Proteomes" id="UP001152651">
    <property type="component" value="Unassembled WGS sequence"/>
</dbReference>
<sequence length="108" mass="11931">MPNRFGRNEVVDETQDIQDQVNQLADSLEDVLKSWGSDAKGEADAARRKAQALLKESRARLHGRSRSQQAACDYLNCASTYVREKPWQSLGAVAAVGIFVGALLSLRR</sequence>
<evidence type="ECO:0000313" key="12">
    <source>
        <dbReference type="Proteomes" id="UP001152651"/>
    </source>
</evidence>
<dbReference type="Pfam" id="PF19029">
    <property type="entry name" value="DUF883_C"/>
    <property type="match status" value="1"/>
</dbReference>
<evidence type="ECO:0000313" key="11">
    <source>
        <dbReference type="EMBL" id="CAH6660926.1"/>
    </source>
</evidence>
<keyword evidence="12" id="KW-1185">Reference proteome</keyword>
<keyword evidence="5 8" id="KW-0812">Transmembrane</keyword>
<evidence type="ECO:0000256" key="4">
    <source>
        <dbReference type="ARBA" id="ARBA00022519"/>
    </source>
</evidence>
<keyword evidence="4" id="KW-0997">Cell inner membrane</keyword>
<keyword evidence="3" id="KW-1003">Cell membrane</keyword>
<evidence type="ECO:0000256" key="6">
    <source>
        <dbReference type="ARBA" id="ARBA00022989"/>
    </source>
</evidence>
<accession>A0ABN8TDJ2</accession>
<dbReference type="RefSeq" id="WP_149461701.1">
    <property type="nucleotide sequence ID" value="NZ_CALSBS010000017.1"/>
</dbReference>
<keyword evidence="7 8" id="KW-0472">Membrane</keyword>
<dbReference type="PANTHER" id="PTHR35893:SF4">
    <property type="entry name" value="INNER MEMBRANE PROTEIN"/>
    <property type="match status" value="1"/>
</dbReference>
<dbReference type="NCBIfam" id="NF007523">
    <property type="entry name" value="PRK10132.1"/>
    <property type="match status" value="1"/>
</dbReference>
<dbReference type="PANTHER" id="PTHR35893">
    <property type="entry name" value="INNER MEMBRANE PROTEIN-RELATED"/>
    <property type="match status" value="1"/>
</dbReference>
<evidence type="ECO:0000259" key="10">
    <source>
        <dbReference type="Pfam" id="PF19029"/>
    </source>
</evidence>
<gene>
    <name evidence="11" type="ORF">FBBNIHIM_17610</name>
</gene>
<name>A0ABN8TDJ2_9ENTR</name>
<proteinExistence type="inferred from homology"/>
<feature type="domain" description="DUF883" evidence="9">
    <location>
        <begin position="15"/>
        <end position="63"/>
    </location>
</feature>
<organism evidence="11 12">
    <name type="scientific">Pseudocitrobacter vendiensis</name>
    <dbReference type="NCBI Taxonomy" id="2488306"/>
    <lineage>
        <taxon>Bacteria</taxon>
        <taxon>Pseudomonadati</taxon>
        <taxon>Pseudomonadota</taxon>
        <taxon>Gammaproteobacteria</taxon>
        <taxon>Enterobacterales</taxon>
        <taxon>Enterobacteriaceae</taxon>
        <taxon>Pseudocitrobacter</taxon>
    </lineage>
</organism>
<evidence type="ECO:0000256" key="5">
    <source>
        <dbReference type="ARBA" id="ARBA00022692"/>
    </source>
</evidence>
<keyword evidence="6 8" id="KW-1133">Transmembrane helix</keyword>
<dbReference type="EMBL" id="CALSBS010000017">
    <property type="protein sequence ID" value="CAH6660926.1"/>
    <property type="molecule type" value="Genomic_DNA"/>
</dbReference>
<comment type="similarity">
    <text evidence="2">Belongs to the ElaB/YgaM/YqjD family.</text>
</comment>
<reference evidence="11" key="1">
    <citation type="submission" date="2022-05" db="EMBL/GenBank/DDBJ databases">
        <authorList>
            <person name="Blom J."/>
        </authorList>
    </citation>
    <scope>NUCLEOTIDE SEQUENCE</scope>
    <source>
        <strain evidence="11">Type strain: CPO20170097</strain>
    </source>
</reference>
<comment type="subcellular location">
    <subcellularLocation>
        <location evidence="1">Cell inner membrane</location>
        <topology evidence="1">Single-pass membrane protein</topology>
    </subcellularLocation>
</comment>
<comment type="caution">
    <text evidence="11">The sequence shown here is derived from an EMBL/GenBank/DDBJ whole genome shotgun (WGS) entry which is preliminary data.</text>
</comment>
<feature type="transmembrane region" description="Helical" evidence="8">
    <location>
        <begin position="87"/>
        <end position="106"/>
    </location>
</feature>
<evidence type="ECO:0000256" key="3">
    <source>
        <dbReference type="ARBA" id="ARBA00022475"/>
    </source>
</evidence>
<feature type="domain" description="DUF883" evidence="10">
    <location>
        <begin position="80"/>
        <end position="107"/>
    </location>
</feature>